<dbReference type="AlphaFoldDB" id="A0AAV3X3F4"/>
<dbReference type="EMBL" id="BLAY01000026">
    <property type="protein sequence ID" value="GET37337.1"/>
    <property type="molecule type" value="Genomic_DNA"/>
</dbReference>
<accession>A0AAV3X3F4</accession>
<dbReference type="RefSeq" id="WP_226578632.1">
    <property type="nucleotide sequence ID" value="NZ_BLAY01000026.1"/>
</dbReference>
<keyword evidence="2" id="KW-1185">Reference proteome</keyword>
<organism evidence="1 2">
    <name type="scientific">Microseira wollei NIES-4236</name>
    <dbReference type="NCBI Taxonomy" id="2530354"/>
    <lineage>
        <taxon>Bacteria</taxon>
        <taxon>Bacillati</taxon>
        <taxon>Cyanobacteriota</taxon>
        <taxon>Cyanophyceae</taxon>
        <taxon>Oscillatoriophycideae</taxon>
        <taxon>Aerosakkonematales</taxon>
        <taxon>Aerosakkonemataceae</taxon>
        <taxon>Microseira</taxon>
    </lineage>
</organism>
<name>A0AAV3X3F4_9CYAN</name>
<dbReference type="Proteomes" id="UP001050975">
    <property type="component" value="Unassembled WGS sequence"/>
</dbReference>
<proteinExistence type="predicted"/>
<gene>
    <name evidence="1" type="ORF">MiSe_20900</name>
</gene>
<evidence type="ECO:0000313" key="2">
    <source>
        <dbReference type="Proteomes" id="UP001050975"/>
    </source>
</evidence>
<protein>
    <submittedName>
        <fullName evidence="1">Uncharacterized protein</fullName>
    </submittedName>
</protein>
<reference evidence="1" key="1">
    <citation type="submission" date="2019-10" db="EMBL/GenBank/DDBJ databases">
        <title>Draft genome sequece of Microseira wollei NIES-4236.</title>
        <authorList>
            <person name="Yamaguchi H."/>
            <person name="Suzuki S."/>
            <person name="Kawachi M."/>
        </authorList>
    </citation>
    <scope>NUCLEOTIDE SEQUENCE</scope>
    <source>
        <strain evidence="1">NIES-4236</strain>
    </source>
</reference>
<sequence>MVVLECVKPGAKPGQIILAVDLTIAGLAAEVLAAIEDLGYKPEIRHVAYPSGVHVLAVLKDEQHQASVDGEYLLEEWQQLRSHINPDAVHLWRGK</sequence>
<comment type="caution">
    <text evidence="1">The sequence shown here is derived from an EMBL/GenBank/DDBJ whole genome shotgun (WGS) entry which is preliminary data.</text>
</comment>
<evidence type="ECO:0000313" key="1">
    <source>
        <dbReference type="EMBL" id="GET37337.1"/>
    </source>
</evidence>